<comment type="caution">
    <text evidence="1">The sequence shown here is derived from an EMBL/GenBank/DDBJ whole genome shotgun (WGS) entry which is preliminary data.</text>
</comment>
<evidence type="ECO:0000313" key="1">
    <source>
        <dbReference type="EMBL" id="OYD06038.1"/>
    </source>
</evidence>
<dbReference type="Pfam" id="PF14223">
    <property type="entry name" value="Retrotran_gag_2"/>
    <property type="match status" value="1"/>
</dbReference>
<accession>A0A235B166</accession>
<gene>
    <name evidence="1" type="ORF">CHM34_18465</name>
</gene>
<protein>
    <submittedName>
        <fullName evidence="1">Uncharacterized protein</fullName>
    </submittedName>
</protein>
<name>A0A235B166_9BACL</name>
<dbReference type="OrthoDB" id="271711at2"/>
<organism evidence="1 2">
    <name type="scientific">Paludifilum halophilum</name>
    <dbReference type="NCBI Taxonomy" id="1642702"/>
    <lineage>
        <taxon>Bacteria</taxon>
        <taxon>Bacillati</taxon>
        <taxon>Bacillota</taxon>
        <taxon>Bacilli</taxon>
        <taxon>Bacillales</taxon>
        <taxon>Thermoactinomycetaceae</taxon>
        <taxon>Paludifilum</taxon>
    </lineage>
</organism>
<evidence type="ECO:0000313" key="2">
    <source>
        <dbReference type="Proteomes" id="UP000215459"/>
    </source>
</evidence>
<sequence length="105" mass="12228">MPKREVSKLNKDNFFEWKSLMKLHLGSIGYYAQNSIVTKHVDPTSTLIAEDMKNKHEHNQTMLEIASALNYAEFDDIKGYDTAFKMWKALTNIYGGDQNVQREKR</sequence>
<keyword evidence="2" id="KW-1185">Reference proteome</keyword>
<dbReference type="Proteomes" id="UP000215459">
    <property type="component" value="Unassembled WGS sequence"/>
</dbReference>
<dbReference type="RefSeq" id="WP_094266054.1">
    <property type="nucleotide sequence ID" value="NZ_NOWF01000086.1"/>
</dbReference>
<dbReference type="EMBL" id="NOWF01000086">
    <property type="protein sequence ID" value="OYD06038.1"/>
    <property type="molecule type" value="Genomic_DNA"/>
</dbReference>
<dbReference type="AlphaFoldDB" id="A0A235B166"/>
<reference evidence="1 2" key="1">
    <citation type="submission" date="2017-07" db="EMBL/GenBank/DDBJ databases">
        <title>The genome sequence of Paludifilum halophilum highlights mechanisms for microbial adaptation to high salt environemnts.</title>
        <authorList>
            <person name="Belbahri L."/>
        </authorList>
    </citation>
    <scope>NUCLEOTIDE SEQUENCE [LARGE SCALE GENOMIC DNA]</scope>
    <source>
        <strain evidence="1 2">DSM 102817</strain>
    </source>
</reference>
<proteinExistence type="predicted"/>